<keyword evidence="3" id="KW-0762">Sugar transport</keyword>
<dbReference type="CDD" id="cd03215">
    <property type="entry name" value="ABC_Carb_Monos_II"/>
    <property type="match status" value="1"/>
</dbReference>
<evidence type="ECO:0000313" key="11">
    <source>
        <dbReference type="Proteomes" id="UP001589774"/>
    </source>
</evidence>
<evidence type="ECO:0000256" key="6">
    <source>
        <dbReference type="ARBA" id="ARBA00022840"/>
    </source>
</evidence>
<dbReference type="SMART" id="SM00382">
    <property type="entry name" value="AAA"/>
    <property type="match status" value="2"/>
</dbReference>
<keyword evidence="7" id="KW-1278">Translocase</keyword>
<proteinExistence type="predicted"/>
<keyword evidence="8" id="KW-0472">Membrane</keyword>
<evidence type="ECO:0000313" key="10">
    <source>
        <dbReference type="EMBL" id="MFC0321764.1"/>
    </source>
</evidence>
<dbReference type="GO" id="GO:0005524">
    <property type="term" value="F:ATP binding"/>
    <property type="evidence" value="ECO:0007669"/>
    <property type="project" value="UniProtKB-KW"/>
</dbReference>
<dbReference type="InterPro" id="IPR050107">
    <property type="entry name" value="ABC_carbohydrate_import_ATPase"/>
</dbReference>
<protein>
    <submittedName>
        <fullName evidence="10">Sugar ABC transporter ATP-binding protein</fullName>
    </submittedName>
</protein>
<keyword evidence="4" id="KW-0677">Repeat</keyword>
<keyword evidence="1" id="KW-0813">Transport</keyword>
<evidence type="ECO:0000256" key="3">
    <source>
        <dbReference type="ARBA" id="ARBA00022597"/>
    </source>
</evidence>
<keyword evidence="11" id="KW-1185">Reference proteome</keyword>
<dbReference type="Gene3D" id="3.40.50.300">
    <property type="entry name" value="P-loop containing nucleotide triphosphate hydrolases"/>
    <property type="match status" value="2"/>
</dbReference>
<evidence type="ECO:0000256" key="1">
    <source>
        <dbReference type="ARBA" id="ARBA00022448"/>
    </source>
</evidence>
<evidence type="ECO:0000256" key="2">
    <source>
        <dbReference type="ARBA" id="ARBA00022475"/>
    </source>
</evidence>
<dbReference type="InterPro" id="IPR017871">
    <property type="entry name" value="ABC_transporter-like_CS"/>
</dbReference>
<gene>
    <name evidence="10" type="ORF">ACFFI0_25855</name>
</gene>
<dbReference type="RefSeq" id="WP_130857135.1">
    <property type="nucleotide sequence ID" value="NZ_JBHLWO010000007.1"/>
</dbReference>
<comment type="caution">
    <text evidence="10">The sequence shown here is derived from an EMBL/GenBank/DDBJ whole genome shotgun (WGS) entry which is preliminary data.</text>
</comment>
<dbReference type="PROSITE" id="PS00211">
    <property type="entry name" value="ABC_TRANSPORTER_1"/>
    <property type="match status" value="1"/>
</dbReference>
<dbReference type="PANTHER" id="PTHR43790:SF3">
    <property type="entry name" value="D-ALLOSE IMPORT ATP-BINDING PROTEIN ALSA-RELATED"/>
    <property type="match status" value="1"/>
</dbReference>
<evidence type="ECO:0000259" key="9">
    <source>
        <dbReference type="PROSITE" id="PS50893"/>
    </source>
</evidence>
<evidence type="ECO:0000256" key="8">
    <source>
        <dbReference type="ARBA" id="ARBA00023136"/>
    </source>
</evidence>
<name>A0ABV6HT07_9SPHI</name>
<dbReference type="InterPro" id="IPR027417">
    <property type="entry name" value="P-loop_NTPase"/>
</dbReference>
<dbReference type="PANTHER" id="PTHR43790">
    <property type="entry name" value="CARBOHYDRATE TRANSPORT ATP-BINDING PROTEIN MG119-RELATED"/>
    <property type="match status" value="1"/>
</dbReference>
<dbReference type="PROSITE" id="PS50893">
    <property type="entry name" value="ABC_TRANSPORTER_2"/>
    <property type="match status" value="2"/>
</dbReference>
<dbReference type="EMBL" id="JBHLWO010000007">
    <property type="protein sequence ID" value="MFC0321764.1"/>
    <property type="molecule type" value="Genomic_DNA"/>
</dbReference>
<keyword evidence="6 10" id="KW-0067">ATP-binding</keyword>
<dbReference type="SUPFAM" id="SSF52540">
    <property type="entry name" value="P-loop containing nucleoside triphosphate hydrolases"/>
    <property type="match status" value="2"/>
</dbReference>
<accession>A0ABV6HT07</accession>
<dbReference type="InterPro" id="IPR003593">
    <property type="entry name" value="AAA+_ATPase"/>
</dbReference>
<feature type="domain" description="ABC transporter" evidence="9">
    <location>
        <begin position="255"/>
        <end position="500"/>
    </location>
</feature>
<evidence type="ECO:0000256" key="5">
    <source>
        <dbReference type="ARBA" id="ARBA00022741"/>
    </source>
</evidence>
<sequence length="501" mass="55514">MLETVNITKRFAGVTALNNVNLQLMPGKVTALIGENGAGKSTLMKILSGVYTSYEGQVVYKGREMHFANPKEAQNSGIAIIHQELNLIPDLSIFENIYLGRELIDTWGFVDRKTMRKQTQSLLQRLKLDLSVDCLIRDLKVGQQQVVEIAKALLTDADVLIMDEPTSAISEQEVDVLFDIIERLRSEGKTIVYISHKLDELFKIADAYIVLRDGCVVESGDICNVNHDVLISKMVGRDIQLLKVGTRALAEEVVLKVDNLCLYDVHSKQRLVVDHASFQVHRGEILGLFGLMGAGRTELLETIIGMHDTRKSGEILMDGQTLRLKSPQQAIQAGIVLVPEDRKKNGLVLGLDIKTNVSLSRLQEVSEFGFINKRKDLSLAQHYVDSLKIKCSSPTQQTKNLSGGNQQKVVLARCLVTKPRVLLLDEPTRGIDPHAKNEIYKLILSLAEQGMAIVVVSSELPEILCLSDRVMVMSEGRLTATFQAAEANEDNILKAAIPKTI</sequence>
<evidence type="ECO:0000256" key="4">
    <source>
        <dbReference type="ARBA" id="ARBA00022737"/>
    </source>
</evidence>
<dbReference type="InterPro" id="IPR003439">
    <property type="entry name" value="ABC_transporter-like_ATP-bd"/>
</dbReference>
<dbReference type="Pfam" id="PF00005">
    <property type="entry name" value="ABC_tran"/>
    <property type="match status" value="2"/>
</dbReference>
<organism evidence="10 11">
    <name type="scientific">Olivibacter oleidegradans</name>
    <dbReference type="NCBI Taxonomy" id="760123"/>
    <lineage>
        <taxon>Bacteria</taxon>
        <taxon>Pseudomonadati</taxon>
        <taxon>Bacteroidota</taxon>
        <taxon>Sphingobacteriia</taxon>
        <taxon>Sphingobacteriales</taxon>
        <taxon>Sphingobacteriaceae</taxon>
        <taxon>Olivibacter</taxon>
    </lineage>
</organism>
<keyword evidence="2" id="KW-1003">Cell membrane</keyword>
<evidence type="ECO:0000256" key="7">
    <source>
        <dbReference type="ARBA" id="ARBA00022967"/>
    </source>
</evidence>
<feature type="domain" description="ABC transporter" evidence="9">
    <location>
        <begin position="2"/>
        <end position="238"/>
    </location>
</feature>
<dbReference type="Proteomes" id="UP001589774">
    <property type="component" value="Unassembled WGS sequence"/>
</dbReference>
<dbReference type="CDD" id="cd03216">
    <property type="entry name" value="ABC_Carb_Monos_I"/>
    <property type="match status" value="1"/>
</dbReference>
<reference evidence="10 11" key="1">
    <citation type="submission" date="2024-09" db="EMBL/GenBank/DDBJ databases">
        <authorList>
            <person name="Sun Q."/>
            <person name="Mori K."/>
        </authorList>
    </citation>
    <scope>NUCLEOTIDE SEQUENCE [LARGE SCALE GENOMIC DNA]</scope>
    <source>
        <strain evidence="10 11">CCM 7765</strain>
    </source>
</reference>
<keyword evidence="5" id="KW-0547">Nucleotide-binding</keyword>